<protein>
    <recommendedName>
        <fullName evidence="3">Curli production assembly/transport component CsgG</fullName>
    </recommendedName>
</protein>
<comment type="caution">
    <text evidence="1">The sequence shown here is derived from an EMBL/GenBank/DDBJ whole genome shotgun (WGS) entry which is preliminary data.</text>
</comment>
<name>A0A135IA24_9GAMM</name>
<sequence length="239" mass="26283">MKNYIFAFCISVLLTGCATTENIKVSRSYDGATVAIVNMLDTQATAILIGTTIFQNAQAKLSLPNHDVVDLTTSITTNSLEKTGRYRVIEVKDKSILGRMKNVDNLFNTPVWDISSQKELVSDVGNELSADIIIVIKDVYTDDFIYGTSAVLEGYGLFNRSMLGIEKTSIYSSLQLIVLDGNTGEEIAYTSERIATPLASDYDFEMLENDNVTLDLIGHVVEGQLIELNTDAVRVLGFN</sequence>
<evidence type="ECO:0000313" key="1">
    <source>
        <dbReference type="EMBL" id="KXF82248.1"/>
    </source>
</evidence>
<gene>
    <name evidence="1" type="ORF">ATN88_24115</name>
</gene>
<accession>A0A135IA24</accession>
<dbReference type="EMBL" id="LNTY01000026">
    <property type="protein sequence ID" value="KXF82248.1"/>
    <property type="molecule type" value="Genomic_DNA"/>
</dbReference>
<evidence type="ECO:0008006" key="3">
    <source>
        <dbReference type="Google" id="ProtNLM"/>
    </source>
</evidence>
<organism evidence="1 2">
    <name type="scientific">Enterovibrio coralii</name>
    <dbReference type="NCBI Taxonomy" id="294935"/>
    <lineage>
        <taxon>Bacteria</taxon>
        <taxon>Pseudomonadati</taxon>
        <taxon>Pseudomonadota</taxon>
        <taxon>Gammaproteobacteria</taxon>
        <taxon>Vibrionales</taxon>
        <taxon>Vibrionaceae</taxon>
        <taxon>Enterovibrio</taxon>
    </lineage>
</organism>
<proteinExistence type="predicted"/>
<dbReference type="PROSITE" id="PS51257">
    <property type="entry name" value="PROKAR_LIPOPROTEIN"/>
    <property type="match status" value="1"/>
</dbReference>
<dbReference type="AlphaFoldDB" id="A0A135IA24"/>
<dbReference type="RefSeq" id="WP_067414185.1">
    <property type="nucleotide sequence ID" value="NZ_LNTY01000026.1"/>
</dbReference>
<reference evidence="1 2" key="1">
    <citation type="submission" date="2015-11" db="EMBL/GenBank/DDBJ databases">
        <title>Genomic Taxonomy of the Vibrionaceae.</title>
        <authorList>
            <person name="Gomez-Gil B."/>
            <person name="Enciso-Ibarra J."/>
        </authorList>
    </citation>
    <scope>NUCLEOTIDE SEQUENCE [LARGE SCALE GENOMIC DNA]</scope>
    <source>
        <strain evidence="1 2">CAIM 912</strain>
    </source>
</reference>
<keyword evidence="2" id="KW-1185">Reference proteome</keyword>
<dbReference type="STRING" id="294935.ATN88_24115"/>
<evidence type="ECO:0000313" key="2">
    <source>
        <dbReference type="Proteomes" id="UP000070529"/>
    </source>
</evidence>
<dbReference type="Proteomes" id="UP000070529">
    <property type="component" value="Unassembled WGS sequence"/>
</dbReference>